<feature type="compositionally biased region" description="Polar residues" evidence="2">
    <location>
        <begin position="67"/>
        <end position="79"/>
    </location>
</feature>
<dbReference type="Proteomes" id="UP001219355">
    <property type="component" value="Chromosome 2"/>
</dbReference>
<feature type="compositionally biased region" description="Polar residues" evidence="2">
    <location>
        <begin position="136"/>
        <end position="151"/>
    </location>
</feature>
<evidence type="ECO:0000313" key="5">
    <source>
        <dbReference type="Proteomes" id="UP001219355"/>
    </source>
</evidence>
<evidence type="ECO:0000313" key="4">
    <source>
        <dbReference type="EMBL" id="WEW57219.1"/>
    </source>
</evidence>
<feature type="compositionally biased region" description="Polar residues" evidence="2">
    <location>
        <begin position="169"/>
        <end position="180"/>
    </location>
</feature>
<dbReference type="Pfam" id="PF15456">
    <property type="entry name" value="Uds1"/>
    <property type="match status" value="1"/>
</dbReference>
<reference evidence="4" key="1">
    <citation type="submission" date="2023-03" db="EMBL/GenBank/DDBJ databases">
        <title>Emydomyces testavorans Genome Sequence.</title>
        <authorList>
            <person name="Hoyer L."/>
        </authorList>
    </citation>
    <scope>NUCLEOTIDE SEQUENCE</scope>
    <source>
        <strain evidence="4">16-2883</strain>
    </source>
</reference>
<dbReference type="InterPro" id="IPR029191">
    <property type="entry name" value="Uds1"/>
</dbReference>
<proteinExistence type="predicted"/>
<evidence type="ECO:0000259" key="3">
    <source>
        <dbReference type="Pfam" id="PF15456"/>
    </source>
</evidence>
<dbReference type="AlphaFoldDB" id="A0AAF0DES5"/>
<protein>
    <recommendedName>
        <fullName evidence="3">Up-regulated during septation protein 1 domain-containing protein</fullName>
    </recommendedName>
</protein>
<organism evidence="4 5">
    <name type="scientific">Emydomyces testavorans</name>
    <dbReference type="NCBI Taxonomy" id="2070801"/>
    <lineage>
        <taxon>Eukaryota</taxon>
        <taxon>Fungi</taxon>
        <taxon>Dikarya</taxon>
        <taxon>Ascomycota</taxon>
        <taxon>Pezizomycotina</taxon>
        <taxon>Eurotiomycetes</taxon>
        <taxon>Eurotiomycetidae</taxon>
        <taxon>Onygenales</taxon>
        <taxon>Nannizziopsiaceae</taxon>
        <taxon>Emydomyces</taxon>
    </lineage>
</organism>
<feature type="region of interest" description="Disordered" evidence="2">
    <location>
        <begin position="40"/>
        <end position="123"/>
    </location>
</feature>
<keyword evidence="1" id="KW-0175">Coiled coil</keyword>
<evidence type="ECO:0000256" key="1">
    <source>
        <dbReference type="SAM" id="Coils"/>
    </source>
</evidence>
<feature type="region of interest" description="Disordered" evidence="2">
    <location>
        <begin position="534"/>
        <end position="560"/>
    </location>
</feature>
<feature type="compositionally biased region" description="Polar residues" evidence="2">
    <location>
        <begin position="225"/>
        <end position="258"/>
    </location>
</feature>
<gene>
    <name evidence="4" type="ORF">PRK78_002681</name>
</gene>
<keyword evidence="5" id="KW-1185">Reference proteome</keyword>
<sequence>MIAVEHIPPEAEIFAGLNNIIARSTSPKVKTIDLNSYESLKSQDDSAPKVQPSLAKPKYQLWPNLKRNVSSPGSSTTDSKTMRNPFKDSGLNRSHKISVPDLGKLATIQEKSQDSRSSAFRPPVLGPAVDFCSFTAEQSGGRSSPSPNIDNNKGRTYAHRAESDGHLPVNSSPKIVTSDQPPEVPPKSPRLGHRTPNIPTLSSTGDISSASTSGTPGGSQGSRSLENSPCRNSPRQLSQTPCSGSFVTPTTSGGTIMPSSSLLSMTESISHRRCRKELGQPFPFNFRSEKASMNINNHRRGISHDSVLKWGNHPLSKHMGFEVRIDDREMTKQLPGIPDVPQGIPVDKAFMVLPRTEIETLQRQAHSQAQKFEVLNRCDVKSLSRELRALQKRCDYLKETYNSLRAGRNSLHQRMISYLKSPRVAKFSREGILKQEEALFELDKSIDEWYSKLENAEQRRALVRQKLLEHLAAILVLRESQPDPPSLEKRAQVDNLHEGHNHCRPSRKVVESIKIYADAEIQALFANIEKDMERMANSGSPPPTLPAVAFSPELDKKEST</sequence>
<accession>A0AAF0DES5</accession>
<feature type="compositionally biased region" description="Low complexity" evidence="2">
    <location>
        <begin position="200"/>
        <end position="214"/>
    </location>
</feature>
<feature type="coiled-coil region" evidence="1">
    <location>
        <begin position="439"/>
        <end position="473"/>
    </location>
</feature>
<feature type="region of interest" description="Disordered" evidence="2">
    <location>
        <begin position="136"/>
        <end position="260"/>
    </location>
</feature>
<dbReference type="EMBL" id="CP120628">
    <property type="protein sequence ID" value="WEW57219.1"/>
    <property type="molecule type" value="Genomic_DNA"/>
</dbReference>
<evidence type="ECO:0000256" key="2">
    <source>
        <dbReference type="SAM" id="MobiDB-lite"/>
    </source>
</evidence>
<name>A0AAF0DES5_9EURO</name>
<feature type="domain" description="Up-regulated during septation protein 1" evidence="3">
    <location>
        <begin position="358"/>
        <end position="477"/>
    </location>
</feature>